<comment type="caution">
    <text evidence="5">The sequence shown here is derived from an EMBL/GenBank/DDBJ whole genome shotgun (WGS) entry which is preliminary data.</text>
</comment>
<evidence type="ECO:0000256" key="1">
    <source>
        <dbReference type="ARBA" id="ARBA00022741"/>
    </source>
</evidence>
<keyword evidence="1" id="KW-0547">Nucleotide-binding</keyword>
<name>A0A9X0AYM0_9HELO</name>
<dbReference type="GO" id="GO:0003924">
    <property type="term" value="F:GTPase activity"/>
    <property type="evidence" value="ECO:0007669"/>
    <property type="project" value="InterPro"/>
</dbReference>
<proteinExistence type="inferred from homology"/>
<dbReference type="PANTHER" id="PTHR10751">
    <property type="entry name" value="GUANYLATE BINDING PROTEIN"/>
    <property type="match status" value="1"/>
</dbReference>
<dbReference type="Proteomes" id="UP001152300">
    <property type="component" value="Unassembled WGS sequence"/>
</dbReference>
<dbReference type="SUPFAM" id="SSF52540">
    <property type="entry name" value="P-loop containing nucleoside triphosphate hydrolases"/>
    <property type="match status" value="1"/>
</dbReference>
<dbReference type="AlphaFoldDB" id="A0A9X0AYM0"/>
<evidence type="ECO:0000256" key="2">
    <source>
        <dbReference type="ARBA" id="ARBA00023134"/>
    </source>
</evidence>
<evidence type="ECO:0000259" key="4">
    <source>
        <dbReference type="PROSITE" id="PS51715"/>
    </source>
</evidence>
<feature type="domain" description="GB1/RHD3-type G" evidence="4">
    <location>
        <begin position="42"/>
        <end position="133"/>
    </location>
</feature>
<evidence type="ECO:0000313" key="5">
    <source>
        <dbReference type="EMBL" id="KAJ8071347.1"/>
    </source>
</evidence>
<dbReference type="InterPro" id="IPR027417">
    <property type="entry name" value="P-loop_NTPase"/>
</dbReference>
<dbReference type="GO" id="GO:0005525">
    <property type="term" value="F:GTP binding"/>
    <property type="evidence" value="ECO:0007669"/>
    <property type="project" value="UniProtKB-KW"/>
</dbReference>
<protein>
    <recommendedName>
        <fullName evidence="4">GB1/RHD3-type G domain-containing protein</fullName>
    </recommendedName>
</protein>
<dbReference type="EMBL" id="JAPEIS010000001">
    <property type="protein sequence ID" value="KAJ8071347.1"/>
    <property type="molecule type" value="Genomic_DNA"/>
</dbReference>
<accession>A0A9X0AYM0</accession>
<reference evidence="5" key="1">
    <citation type="submission" date="2022-11" db="EMBL/GenBank/DDBJ databases">
        <title>Genome Resource of Sclerotinia nivalis Strain SnTB1, a Plant Pathogen Isolated from American Ginseng.</title>
        <authorList>
            <person name="Fan S."/>
        </authorList>
    </citation>
    <scope>NUCLEOTIDE SEQUENCE</scope>
    <source>
        <strain evidence="5">SnTB1</strain>
    </source>
</reference>
<organism evidence="5 6">
    <name type="scientific">Sclerotinia nivalis</name>
    <dbReference type="NCBI Taxonomy" id="352851"/>
    <lineage>
        <taxon>Eukaryota</taxon>
        <taxon>Fungi</taxon>
        <taxon>Dikarya</taxon>
        <taxon>Ascomycota</taxon>
        <taxon>Pezizomycotina</taxon>
        <taxon>Leotiomycetes</taxon>
        <taxon>Helotiales</taxon>
        <taxon>Sclerotiniaceae</taxon>
        <taxon>Sclerotinia</taxon>
    </lineage>
</organism>
<dbReference type="InterPro" id="IPR030386">
    <property type="entry name" value="G_GB1_RHD3_dom"/>
</dbReference>
<sequence length="133" mass="14435">MRWLDMSLSDSSSNPIDGRSAHQAYALKVIEDPTNNFIRLIKDPLNLISVMGPARSGKSTLMNILAGCSATELFATYPGMETFTKGIQIPTRVLTLPQFSSLEGETTVDSTTENVKVTFVDTEGQGAVGDNYE</sequence>
<dbReference type="OrthoDB" id="2135133at2759"/>
<evidence type="ECO:0000313" key="6">
    <source>
        <dbReference type="Proteomes" id="UP001152300"/>
    </source>
</evidence>
<keyword evidence="6" id="KW-1185">Reference proteome</keyword>
<gene>
    <name evidence="5" type="ORF">OCU04_001678</name>
</gene>
<dbReference type="InterPro" id="IPR015894">
    <property type="entry name" value="Guanylate-bd_N"/>
</dbReference>
<dbReference type="PROSITE" id="PS51715">
    <property type="entry name" value="G_GB1_RHD3"/>
    <property type="match status" value="1"/>
</dbReference>
<keyword evidence="2" id="KW-0342">GTP-binding</keyword>
<dbReference type="Pfam" id="PF02263">
    <property type="entry name" value="GBP"/>
    <property type="match status" value="1"/>
</dbReference>
<dbReference type="Gene3D" id="3.40.50.300">
    <property type="entry name" value="P-loop containing nucleotide triphosphate hydrolases"/>
    <property type="match status" value="1"/>
</dbReference>
<comment type="similarity">
    <text evidence="3">Belongs to the TRAFAC class dynamin-like GTPase superfamily. GB1/RHD3 GTPase family.</text>
</comment>
<evidence type="ECO:0000256" key="3">
    <source>
        <dbReference type="PROSITE-ProRule" id="PRU01052"/>
    </source>
</evidence>